<evidence type="ECO:0000313" key="3">
    <source>
        <dbReference type="Proteomes" id="UP000321816"/>
    </source>
</evidence>
<reference evidence="2 3" key="1">
    <citation type="submission" date="2024-01" db="EMBL/GenBank/DDBJ databases">
        <title>Complete Genome Sequence of Alkalicoccus halolimnae BZ-SZ-XJ29T, a Moderately Halophilic Bacterium Isolated from a Salt Lake.</title>
        <authorList>
            <person name="Zhao B."/>
        </authorList>
    </citation>
    <scope>NUCLEOTIDE SEQUENCE [LARGE SCALE GENOMIC DNA]</scope>
    <source>
        <strain evidence="2 3">BZ-SZ-XJ29</strain>
    </source>
</reference>
<dbReference type="Gene3D" id="3.90.226.10">
    <property type="entry name" value="2-enoyl-CoA Hydratase, Chain A, domain 1"/>
    <property type="match status" value="1"/>
</dbReference>
<name>A0A5C7F9N1_9BACI</name>
<dbReference type="KEGG" id="ahal:FTX54_009810"/>
<dbReference type="GO" id="GO:0005829">
    <property type="term" value="C:cytosol"/>
    <property type="evidence" value="ECO:0007669"/>
    <property type="project" value="TreeGrafter"/>
</dbReference>
<keyword evidence="3" id="KW-1185">Reference proteome</keyword>
<dbReference type="CDD" id="cd06558">
    <property type="entry name" value="crotonase-like"/>
    <property type="match status" value="1"/>
</dbReference>
<dbReference type="Proteomes" id="UP000321816">
    <property type="component" value="Chromosome"/>
</dbReference>
<keyword evidence="1" id="KW-0456">Lyase</keyword>
<dbReference type="SUPFAM" id="SSF52096">
    <property type="entry name" value="ClpP/crotonase"/>
    <property type="match status" value="1"/>
</dbReference>
<dbReference type="GO" id="GO:0006635">
    <property type="term" value="P:fatty acid beta-oxidation"/>
    <property type="evidence" value="ECO:0007669"/>
    <property type="project" value="TreeGrafter"/>
</dbReference>
<gene>
    <name evidence="2" type="ORF">FTX54_009810</name>
</gene>
<dbReference type="PANTHER" id="PTHR11941">
    <property type="entry name" value="ENOYL-COA HYDRATASE-RELATED"/>
    <property type="match status" value="1"/>
</dbReference>
<accession>A0A5C7F9N1</accession>
<dbReference type="InterPro" id="IPR001753">
    <property type="entry name" value="Enoyl-CoA_hydra/iso"/>
</dbReference>
<dbReference type="EMBL" id="CP144914">
    <property type="protein sequence ID" value="WWD78724.1"/>
    <property type="molecule type" value="Genomic_DNA"/>
</dbReference>
<dbReference type="Pfam" id="PF00378">
    <property type="entry name" value="ECH_1"/>
    <property type="match status" value="1"/>
</dbReference>
<dbReference type="InterPro" id="IPR029045">
    <property type="entry name" value="ClpP/crotonase-like_dom_sf"/>
</dbReference>
<evidence type="ECO:0000313" key="2">
    <source>
        <dbReference type="EMBL" id="WWD78724.1"/>
    </source>
</evidence>
<dbReference type="OrthoDB" id="9775794at2"/>
<dbReference type="AlphaFoldDB" id="A0A5C7F9N1"/>
<sequence length="246" mass="27071">MKVLQENAGNGIVILKLNRPEAKNAVDFDVINLLNNYLDELEKMKDLRFLIITGQDGVFCSGGDVTAFHKLQTAKEAETMLLPMNRTLQRIKALPCPVITFVDGAAVGGGAELASVGDLIYVSPRTSLGFIQGKLALTTGWGGAALTSEKIGKAETMRLLGSAQKINTEELLRIGFANGRAENITGVIDQLNWKTPNSVLYIYKQHLQSPNLAEEMEREARYCAACWESEEHHIAVDNFINKRSSY</sequence>
<protein>
    <submittedName>
        <fullName evidence="2">Enoyl-CoA hydratase/isomerase family protein</fullName>
    </submittedName>
</protein>
<proteinExistence type="predicted"/>
<dbReference type="RefSeq" id="WP_147802419.1">
    <property type="nucleotide sequence ID" value="NZ_CP144914.1"/>
</dbReference>
<dbReference type="GO" id="GO:0016829">
    <property type="term" value="F:lyase activity"/>
    <property type="evidence" value="ECO:0007669"/>
    <property type="project" value="UniProtKB-KW"/>
</dbReference>
<evidence type="ECO:0000256" key="1">
    <source>
        <dbReference type="ARBA" id="ARBA00023239"/>
    </source>
</evidence>
<dbReference type="PANTHER" id="PTHR11941:SF27">
    <property type="entry name" value="ETHYLMALONYL-COA DECARBOXYLASE"/>
    <property type="match status" value="1"/>
</dbReference>
<organism evidence="2 3">
    <name type="scientific">Alkalicoccus halolimnae</name>
    <dbReference type="NCBI Taxonomy" id="1667239"/>
    <lineage>
        <taxon>Bacteria</taxon>
        <taxon>Bacillati</taxon>
        <taxon>Bacillota</taxon>
        <taxon>Bacilli</taxon>
        <taxon>Bacillales</taxon>
        <taxon>Bacillaceae</taxon>
        <taxon>Alkalicoccus</taxon>
    </lineage>
</organism>